<evidence type="ECO:0000256" key="1">
    <source>
        <dbReference type="ARBA" id="ARBA00004141"/>
    </source>
</evidence>
<dbReference type="AlphaFoldDB" id="A0A0R2BVI7"/>
<dbReference type="PANTHER" id="PTHR10846:SF8">
    <property type="entry name" value="INNER MEMBRANE PROTEIN YRBG"/>
    <property type="match status" value="1"/>
</dbReference>
<comment type="subcellular location">
    <subcellularLocation>
        <location evidence="1">Membrane</location>
        <topology evidence="1">Multi-pass membrane protein</topology>
    </subcellularLocation>
</comment>
<dbReference type="GO" id="GO:0008273">
    <property type="term" value="F:calcium, potassium:sodium antiporter activity"/>
    <property type="evidence" value="ECO:0007669"/>
    <property type="project" value="TreeGrafter"/>
</dbReference>
<evidence type="ECO:0000256" key="3">
    <source>
        <dbReference type="ARBA" id="ARBA00022989"/>
    </source>
</evidence>
<evidence type="ECO:0000313" key="7">
    <source>
        <dbReference type="EMBL" id="KRM79852.1"/>
    </source>
</evidence>
<dbReference type="Pfam" id="PF01699">
    <property type="entry name" value="Na_Ca_ex"/>
    <property type="match status" value="2"/>
</dbReference>
<keyword evidence="8" id="KW-1185">Reference proteome</keyword>
<protein>
    <submittedName>
        <fullName evidence="7">H+ Ca2+ antiporter</fullName>
    </submittedName>
</protein>
<feature type="transmembrane region" description="Helical" evidence="5">
    <location>
        <begin position="224"/>
        <end position="244"/>
    </location>
</feature>
<comment type="caution">
    <text evidence="7">The sequence shown here is derived from an EMBL/GenBank/DDBJ whole genome shotgun (WGS) entry which is preliminary data.</text>
</comment>
<dbReference type="InterPro" id="IPR044880">
    <property type="entry name" value="NCX_ion-bd_dom_sf"/>
</dbReference>
<dbReference type="PATRIC" id="fig|1423738.3.peg.559"/>
<dbReference type="GO" id="GO:0005886">
    <property type="term" value="C:plasma membrane"/>
    <property type="evidence" value="ECO:0007669"/>
    <property type="project" value="TreeGrafter"/>
</dbReference>
<feature type="transmembrane region" description="Helical" evidence="5">
    <location>
        <begin position="191"/>
        <end position="212"/>
    </location>
</feature>
<feature type="transmembrane region" description="Helical" evidence="5">
    <location>
        <begin position="118"/>
        <end position="138"/>
    </location>
</feature>
<organism evidence="7 8">
    <name type="scientific">Lapidilactobacillus dextrinicus DSM 20335</name>
    <dbReference type="NCBI Taxonomy" id="1423738"/>
    <lineage>
        <taxon>Bacteria</taxon>
        <taxon>Bacillati</taxon>
        <taxon>Bacillota</taxon>
        <taxon>Bacilli</taxon>
        <taxon>Lactobacillales</taxon>
        <taxon>Lactobacillaceae</taxon>
        <taxon>Lapidilactobacillus</taxon>
    </lineage>
</organism>
<dbReference type="GO" id="GO:0006874">
    <property type="term" value="P:intracellular calcium ion homeostasis"/>
    <property type="evidence" value="ECO:0007669"/>
    <property type="project" value="TreeGrafter"/>
</dbReference>
<feature type="transmembrane region" description="Helical" evidence="5">
    <location>
        <begin position="150"/>
        <end position="167"/>
    </location>
</feature>
<dbReference type="InterPro" id="IPR004837">
    <property type="entry name" value="NaCa_Exmemb"/>
</dbReference>
<feature type="transmembrane region" description="Helical" evidence="5">
    <location>
        <begin position="251"/>
        <end position="276"/>
    </location>
</feature>
<dbReference type="Proteomes" id="UP000051813">
    <property type="component" value="Unassembled WGS sequence"/>
</dbReference>
<evidence type="ECO:0000313" key="8">
    <source>
        <dbReference type="Proteomes" id="UP000051813"/>
    </source>
</evidence>
<dbReference type="PANTHER" id="PTHR10846">
    <property type="entry name" value="SODIUM/POTASSIUM/CALCIUM EXCHANGER"/>
    <property type="match status" value="1"/>
</dbReference>
<feature type="transmembrane region" description="Helical" evidence="5">
    <location>
        <begin position="9"/>
        <end position="29"/>
    </location>
</feature>
<evidence type="ECO:0000256" key="4">
    <source>
        <dbReference type="ARBA" id="ARBA00023136"/>
    </source>
</evidence>
<evidence type="ECO:0000259" key="6">
    <source>
        <dbReference type="Pfam" id="PF01699"/>
    </source>
</evidence>
<keyword evidence="4 5" id="KW-0472">Membrane</keyword>
<evidence type="ECO:0000256" key="5">
    <source>
        <dbReference type="SAM" id="Phobius"/>
    </source>
</evidence>
<dbReference type="Gene3D" id="1.20.1420.30">
    <property type="entry name" value="NCX, central ion-binding region"/>
    <property type="match status" value="1"/>
</dbReference>
<keyword evidence="2 5" id="KW-0812">Transmembrane</keyword>
<feature type="transmembrane region" description="Helical" evidence="5">
    <location>
        <begin position="320"/>
        <end position="335"/>
    </location>
</feature>
<evidence type="ECO:0000256" key="2">
    <source>
        <dbReference type="ARBA" id="ARBA00022692"/>
    </source>
</evidence>
<dbReference type="NCBIfam" id="TIGR00367">
    <property type="entry name" value="calcium/sodium antiporter"/>
    <property type="match status" value="1"/>
</dbReference>
<reference evidence="7 8" key="1">
    <citation type="journal article" date="2015" name="Genome Announc.">
        <title>Expanding the biotechnology potential of lactobacilli through comparative genomics of 213 strains and associated genera.</title>
        <authorList>
            <person name="Sun Z."/>
            <person name="Harris H.M."/>
            <person name="McCann A."/>
            <person name="Guo C."/>
            <person name="Argimon S."/>
            <person name="Zhang W."/>
            <person name="Yang X."/>
            <person name="Jeffery I.B."/>
            <person name="Cooney J.C."/>
            <person name="Kagawa T.F."/>
            <person name="Liu W."/>
            <person name="Song Y."/>
            <person name="Salvetti E."/>
            <person name="Wrobel A."/>
            <person name="Rasinkangas P."/>
            <person name="Parkhill J."/>
            <person name="Rea M.C."/>
            <person name="O'Sullivan O."/>
            <person name="Ritari J."/>
            <person name="Douillard F.P."/>
            <person name="Paul Ross R."/>
            <person name="Yang R."/>
            <person name="Briner A.E."/>
            <person name="Felis G.E."/>
            <person name="de Vos W.M."/>
            <person name="Barrangou R."/>
            <person name="Klaenhammer T.R."/>
            <person name="Caufield P.W."/>
            <person name="Cui Y."/>
            <person name="Zhang H."/>
            <person name="O'Toole P.W."/>
        </authorList>
    </citation>
    <scope>NUCLEOTIDE SEQUENCE [LARGE SCALE GENOMIC DNA]</scope>
    <source>
        <strain evidence="7 8">DSM 20335</strain>
    </source>
</reference>
<dbReference type="Gene3D" id="6.10.280.80">
    <property type="entry name" value="NCX, peripheral helical region"/>
    <property type="match status" value="1"/>
</dbReference>
<gene>
    <name evidence="7" type="ORF">FC84_GL000549</name>
</gene>
<proteinExistence type="predicted"/>
<keyword evidence="3 5" id="KW-1133">Transmembrane helix</keyword>
<sequence>MIGDIMETLFAQLPLFLLILIFVVSLIGLTKSADLLVENAVEIAEAIGIPELIIGATIVSLGTTLPEVATSITSIINGSAELALGNAVGSIVTNMTLVLGVGALAGLLPVAQSVAKNFSIFFGFSLLLILASFNQIPTKFPMAAGNIPNIIGWIFLIALPVYLMISFRKSKSTTKISTETARPHQSLTKPILLIFLAALLVAFFASTLVGSVKTGARLLGVPETIIGATIVALGTSLPELTTIFSAAKKGYGALAVGNVLGANILNLLLVLGLSIAINPGGMPVPAVYFNQIFPIMLLTLITLAIFIYNSKIKVISRKEGIWLLFIYLVYLILNTH</sequence>
<name>A0A0R2BVI7_9LACO</name>
<dbReference type="GO" id="GO:0005262">
    <property type="term" value="F:calcium channel activity"/>
    <property type="evidence" value="ECO:0007669"/>
    <property type="project" value="TreeGrafter"/>
</dbReference>
<dbReference type="InterPro" id="IPR004481">
    <property type="entry name" value="K/Na/Ca-exchanger"/>
</dbReference>
<feature type="transmembrane region" description="Helical" evidence="5">
    <location>
        <begin position="288"/>
        <end position="308"/>
    </location>
</feature>
<dbReference type="EMBL" id="AYYK01000001">
    <property type="protein sequence ID" value="KRM79852.1"/>
    <property type="molecule type" value="Genomic_DNA"/>
</dbReference>
<accession>A0A0R2BVI7</accession>
<feature type="domain" description="Sodium/calcium exchanger membrane region" evidence="6">
    <location>
        <begin position="18"/>
        <end position="167"/>
    </location>
</feature>
<feature type="transmembrane region" description="Helical" evidence="5">
    <location>
        <begin position="91"/>
        <end position="111"/>
    </location>
</feature>
<feature type="domain" description="Sodium/calcium exchanger membrane region" evidence="6">
    <location>
        <begin position="191"/>
        <end position="334"/>
    </location>
</feature>